<dbReference type="SUPFAM" id="SSF55797">
    <property type="entry name" value="PR-1-like"/>
    <property type="match status" value="1"/>
</dbReference>
<dbReference type="CDD" id="cd05379">
    <property type="entry name" value="CAP_bacterial"/>
    <property type="match status" value="1"/>
</dbReference>
<dbReference type="RefSeq" id="WP_120954957.1">
    <property type="nucleotide sequence ID" value="NZ_RBIR01000009.1"/>
</dbReference>
<accession>A0A495ECN4</accession>
<dbReference type="InterPro" id="IPR013207">
    <property type="entry name" value="LGFP"/>
</dbReference>
<dbReference type="InterPro" id="IPR035940">
    <property type="entry name" value="CAP_sf"/>
</dbReference>
<dbReference type="Proteomes" id="UP000276055">
    <property type="component" value="Unassembled WGS sequence"/>
</dbReference>
<evidence type="ECO:0000313" key="4">
    <source>
        <dbReference type="Proteomes" id="UP000276055"/>
    </source>
</evidence>
<reference evidence="3 4" key="1">
    <citation type="submission" date="2018-10" db="EMBL/GenBank/DDBJ databases">
        <title>Genomic Encyclopedia of Type Strains, Phase IV (KMG-IV): sequencing the most valuable type-strain genomes for metagenomic binning, comparative biology and taxonomic classification.</title>
        <authorList>
            <person name="Goeker M."/>
        </authorList>
    </citation>
    <scope>NUCLEOTIDE SEQUENCE [LARGE SCALE GENOMIC DNA]</scope>
    <source>
        <strain evidence="3 4">DSM 25586</strain>
    </source>
</reference>
<dbReference type="Pfam" id="PF00188">
    <property type="entry name" value="CAP"/>
    <property type="match status" value="1"/>
</dbReference>
<dbReference type="Pfam" id="PF08310">
    <property type="entry name" value="LGFP"/>
    <property type="match status" value="4"/>
</dbReference>
<dbReference type="OrthoDB" id="4853485at2"/>
<feature type="chain" id="PRO_5038427925" evidence="1">
    <location>
        <begin position="28"/>
        <end position="389"/>
    </location>
</feature>
<keyword evidence="1" id="KW-0732">Signal</keyword>
<protein>
    <submittedName>
        <fullName evidence="3">LGFP repeat-containing protein</fullName>
    </submittedName>
</protein>
<feature type="domain" description="SCP" evidence="2">
    <location>
        <begin position="42"/>
        <end position="158"/>
    </location>
</feature>
<sequence length="389" mass="40684">MFIRLGRRVSAAVTVVALCFFSSPAGAANASTYNDPYAKQVVDLMNSQRAAAGLPALRWNQAVSNISQDWSNHLATATNSPAFSFATIHRPDAGANEIPAGADWYREIIGFNFAPADVVDWWAGSSAHRDAMLSGCATDVGIGYTVPTSGPYAGFHLVVSNLAGYPDPGAVPVRNGAILSVWVAQGCAAGRLGAPVALEGPAANGGVSQSFQHGTVYWSPTSGAHTVWGGIRGEWGSQGFEAGRMGYPTSDEIPAANGGVYQNFMYGTIYWSPATGAHTVWGGIRGEWGSQGFEAGRMGYPTTDEIPAANGGIRQAFQYGALYWSPASGAHISWGGIRAAWGAQGYEAGPLGYPVTDEYTLGPGIVGQDYQGGRITWSAATGTKVTLRS</sequence>
<dbReference type="Gene3D" id="3.40.33.10">
    <property type="entry name" value="CAP"/>
    <property type="match status" value="1"/>
</dbReference>
<dbReference type="InterPro" id="IPR014044">
    <property type="entry name" value="CAP_dom"/>
</dbReference>
<dbReference type="EMBL" id="RBIR01000009">
    <property type="protein sequence ID" value="RKR13677.1"/>
    <property type="molecule type" value="Genomic_DNA"/>
</dbReference>
<feature type="signal peptide" evidence="1">
    <location>
        <begin position="1"/>
        <end position="27"/>
    </location>
</feature>
<organism evidence="3 4">
    <name type="scientific">Arthrobacter oryzae</name>
    <dbReference type="NCBI Taxonomy" id="409290"/>
    <lineage>
        <taxon>Bacteria</taxon>
        <taxon>Bacillati</taxon>
        <taxon>Actinomycetota</taxon>
        <taxon>Actinomycetes</taxon>
        <taxon>Micrococcales</taxon>
        <taxon>Micrococcaceae</taxon>
        <taxon>Arthrobacter</taxon>
    </lineage>
</organism>
<dbReference type="PANTHER" id="PTHR31157">
    <property type="entry name" value="SCP DOMAIN-CONTAINING PROTEIN"/>
    <property type="match status" value="1"/>
</dbReference>
<evidence type="ECO:0000259" key="2">
    <source>
        <dbReference type="Pfam" id="PF00188"/>
    </source>
</evidence>
<name>A0A495ECN4_9MICC</name>
<dbReference type="PANTHER" id="PTHR31157:SF1">
    <property type="entry name" value="SCP DOMAIN-CONTAINING PROTEIN"/>
    <property type="match status" value="1"/>
</dbReference>
<dbReference type="AlphaFoldDB" id="A0A495ECN4"/>
<evidence type="ECO:0000256" key="1">
    <source>
        <dbReference type="SAM" id="SignalP"/>
    </source>
</evidence>
<gene>
    <name evidence="3" type="ORF">C8D78_3333</name>
</gene>
<comment type="caution">
    <text evidence="3">The sequence shown here is derived from an EMBL/GenBank/DDBJ whole genome shotgun (WGS) entry which is preliminary data.</text>
</comment>
<evidence type="ECO:0000313" key="3">
    <source>
        <dbReference type="EMBL" id="RKR13677.1"/>
    </source>
</evidence>
<proteinExistence type="predicted"/>